<evidence type="ECO:0000256" key="6">
    <source>
        <dbReference type="ARBA" id="ARBA00023242"/>
    </source>
</evidence>
<dbReference type="InterPro" id="IPR056436">
    <property type="entry name" value="Znf-C2H2_ZIC1-5/GLI1-3-like"/>
</dbReference>
<dbReference type="Pfam" id="PF00096">
    <property type="entry name" value="zf-C2H2"/>
    <property type="match status" value="1"/>
</dbReference>
<feature type="region of interest" description="Disordered" evidence="9">
    <location>
        <begin position="1"/>
        <end position="69"/>
    </location>
</feature>
<dbReference type="PANTHER" id="PTHR45718:SF4">
    <property type="entry name" value="TRANSCRIPTIONAL ACTIVATOR CUBITUS INTERRUPTUS"/>
    <property type="match status" value="1"/>
</dbReference>
<keyword evidence="5" id="KW-0862">Zinc</keyword>
<evidence type="ECO:0000313" key="11">
    <source>
        <dbReference type="EMBL" id="KAG5164360.1"/>
    </source>
</evidence>
<feature type="region of interest" description="Disordered" evidence="9">
    <location>
        <begin position="169"/>
        <end position="201"/>
    </location>
</feature>
<evidence type="ECO:0000259" key="10">
    <source>
        <dbReference type="PROSITE" id="PS50157"/>
    </source>
</evidence>
<dbReference type="GO" id="GO:0000981">
    <property type="term" value="F:DNA-binding transcription factor activity, RNA polymerase II-specific"/>
    <property type="evidence" value="ECO:0007669"/>
    <property type="project" value="TreeGrafter"/>
</dbReference>
<feature type="compositionally biased region" description="Low complexity" evidence="9">
    <location>
        <begin position="21"/>
        <end position="34"/>
    </location>
</feature>
<organism evidence="11">
    <name type="scientific">Psilocybe cubensis</name>
    <name type="common">Psychedelic mushroom</name>
    <name type="synonym">Stropharia cubensis</name>
    <dbReference type="NCBI Taxonomy" id="181762"/>
    <lineage>
        <taxon>Eukaryota</taxon>
        <taxon>Fungi</taxon>
        <taxon>Dikarya</taxon>
        <taxon>Basidiomycota</taxon>
        <taxon>Agaricomycotina</taxon>
        <taxon>Agaricomycetes</taxon>
        <taxon>Agaricomycetidae</taxon>
        <taxon>Agaricales</taxon>
        <taxon>Agaricineae</taxon>
        <taxon>Strophariaceae</taxon>
        <taxon>Psilocybe</taxon>
    </lineage>
</organism>
<dbReference type="GO" id="GO:0008270">
    <property type="term" value="F:zinc ion binding"/>
    <property type="evidence" value="ECO:0007669"/>
    <property type="project" value="UniProtKB-KW"/>
</dbReference>
<comment type="subcellular location">
    <subcellularLocation>
        <location evidence="1">Nucleus</location>
    </subcellularLocation>
</comment>
<feature type="compositionally biased region" description="Polar residues" evidence="9">
    <location>
        <begin position="243"/>
        <end position="252"/>
    </location>
</feature>
<dbReference type="InterPro" id="IPR043359">
    <property type="entry name" value="GLI-like"/>
</dbReference>
<feature type="region of interest" description="Disordered" evidence="9">
    <location>
        <begin position="232"/>
        <end position="273"/>
    </location>
</feature>
<evidence type="ECO:0000256" key="7">
    <source>
        <dbReference type="PROSITE-ProRule" id="PRU00042"/>
    </source>
</evidence>
<evidence type="ECO:0000256" key="3">
    <source>
        <dbReference type="ARBA" id="ARBA00022737"/>
    </source>
</evidence>
<keyword evidence="2" id="KW-0479">Metal-binding</keyword>
<reference evidence="11" key="1">
    <citation type="submission" date="2021-02" db="EMBL/GenBank/DDBJ databases">
        <title>Psilocybe cubensis genome.</title>
        <authorList>
            <person name="Mckernan K.J."/>
            <person name="Crawford S."/>
            <person name="Trippe A."/>
            <person name="Kane L.T."/>
            <person name="Mclaughlin S."/>
        </authorList>
    </citation>
    <scope>NUCLEOTIDE SEQUENCE [LARGE SCALE GENOMIC DNA]</scope>
    <source>
        <strain evidence="11">MGC-MH-2018</strain>
    </source>
</reference>
<evidence type="ECO:0000256" key="9">
    <source>
        <dbReference type="SAM" id="MobiDB-lite"/>
    </source>
</evidence>
<feature type="compositionally biased region" description="Acidic residues" evidence="9">
    <location>
        <begin position="257"/>
        <end position="267"/>
    </location>
</feature>
<dbReference type="InterPro" id="IPR036236">
    <property type="entry name" value="Znf_C2H2_sf"/>
</dbReference>
<dbReference type="GO" id="GO:0005634">
    <property type="term" value="C:nucleus"/>
    <property type="evidence" value="ECO:0007669"/>
    <property type="project" value="UniProtKB-SubCell"/>
</dbReference>
<dbReference type="AlphaFoldDB" id="A0A8H8CGR5"/>
<feature type="domain" description="C2H2-type" evidence="10">
    <location>
        <begin position="114"/>
        <end position="146"/>
    </location>
</feature>
<protein>
    <recommendedName>
        <fullName evidence="10">C2H2-type domain-containing protein</fullName>
    </recommendedName>
</protein>
<dbReference type="SUPFAM" id="SSF57667">
    <property type="entry name" value="beta-beta-alpha zinc fingers"/>
    <property type="match status" value="2"/>
</dbReference>
<name>A0A8H8CGR5_PSICU</name>
<keyword evidence="6" id="KW-0539">Nucleus</keyword>
<dbReference type="PANTHER" id="PTHR45718">
    <property type="entry name" value="TRANSCRIPTIONAL ACTIVATOR CUBITUS INTERRUPTUS"/>
    <property type="match status" value="1"/>
</dbReference>
<dbReference type="EMBL" id="JAFIQS010000012">
    <property type="protein sequence ID" value="KAG5164360.1"/>
    <property type="molecule type" value="Genomic_DNA"/>
</dbReference>
<dbReference type="Gene3D" id="3.30.160.60">
    <property type="entry name" value="Classic Zinc Finger"/>
    <property type="match status" value="3"/>
</dbReference>
<proteinExistence type="predicted"/>
<evidence type="ECO:0000256" key="8">
    <source>
        <dbReference type="SAM" id="Coils"/>
    </source>
</evidence>
<keyword evidence="4 7" id="KW-0863">Zinc-finger</keyword>
<evidence type="ECO:0000256" key="2">
    <source>
        <dbReference type="ARBA" id="ARBA00022723"/>
    </source>
</evidence>
<accession>A0A8H8CGR5</accession>
<evidence type="ECO:0000256" key="4">
    <source>
        <dbReference type="ARBA" id="ARBA00022771"/>
    </source>
</evidence>
<feature type="domain" description="C2H2-type" evidence="10">
    <location>
        <begin position="147"/>
        <end position="177"/>
    </location>
</feature>
<evidence type="ECO:0000256" key="1">
    <source>
        <dbReference type="ARBA" id="ARBA00004123"/>
    </source>
</evidence>
<comment type="caution">
    <text evidence="11">The sequence shown here is derived from an EMBL/GenBank/DDBJ whole genome shotgun (WGS) entry which is preliminary data.</text>
</comment>
<keyword evidence="3" id="KW-0677">Repeat</keyword>
<keyword evidence="8" id="KW-0175">Coiled coil</keyword>
<dbReference type="PROSITE" id="PS00028">
    <property type="entry name" value="ZINC_FINGER_C2H2_1"/>
    <property type="match status" value="2"/>
</dbReference>
<feature type="compositionally biased region" description="Basic and acidic residues" evidence="9">
    <location>
        <begin position="39"/>
        <end position="50"/>
    </location>
</feature>
<evidence type="ECO:0000256" key="5">
    <source>
        <dbReference type="ARBA" id="ARBA00022833"/>
    </source>
</evidence>
<feature type="region of interest" description="Disordered" evidence="9">
    <location>
        <begin position="348"/>
        <end position="409"/>
    </location>
</feature>
<dbReference type="InterPro" id="IPR013087">
    <property type="entry name" value="Znf_C2H2_type"/>
</dbReference>
<dbReference type="FunFam" id="3.30.160.60:FF:000201">
    <property type="entry name" value="C2H2 finger domain protein (Gli3)"/>
    <property type="match status" value="1"/>
</dbReference>
<dbReference type="SMART" id="SM00355">
    <property type="entry name" value="ZnF_C2H2"/>
    <property type="match status" value="3"/>
</dbReference>
<dbReference type="OrthoDB" id="3437960at2759"/>
<dbReference type="Pfam" id="PF23561">
    <property type="entry name" value="zf-C2H2_15"/>
    <property type="match status" value="1"/>
</dbReference>
<feature type="coiled-coil region" evidence="8">
    <location>
        <begin position="301"/>
        <end position="342"/>
    </location>
</feature>
<sequence length="409" mass="45362">MPKGQRRVKNAQPHPDPPPALASRPSPSISTSDSSETEDQPKYSEVHDEDSLGPSASRPGSPSQRAHANDVEMAVDTEDSVTCLWDDCGVVFVHLPTLITHIHEKHIGVHKSNYTCEWTSCVRKGLPQTSRFALISHIRSHTGEKPFICELPECDKSFTRSDALAKHMRLQHNISPPAPGRGGSRKRKRGPDDEHTHGTSTPVAFVYSVSWEAIDDAGNELTQEYLKSRGRLGVNGRQRRQPRPSQLNSQYAPSPEGGEEEDEDSSSSEDILPPHLQEHFDESTGLVLGRTPAKAMYLCMKAKQRFAMEEHEKLVEQLREAKNILKREKEEKEGALDLLLRRMLGPESGMLIPSPPEMSVAASQDSSRHDSIAPGPISATPDYHNGSHYRRQEGPSSARRGWSYAVAKS</sequence>
<dbReference type="PROSITE" id="PS50157">
    <property type="entry name" value="ZINC_FINGER_C2H2_2"/>
    <property type="match status" value="2"/>
</dbReference>
<dbReference type="GO" id="GO:0000978">
    <property type="term" value="F:RNA polymerase II cis-regulatory region sequence-specific DNA binding"/>
    <property type="evidence" value="ECO:0007669"/>
    <property type="project" value="TreeGrafter"/>
</dbReference>
<gene>
    <name evidence="11" type="ORF">JR316_010866</name>
</gene>